<dbReference type="GeneID" id="8234809"/>
<dbReference type="Proteomes" id="UP000009046">
    <property type="component" value="Unassembled WGS sequence"/>
</dbReference>
<dbReference type="VEuPathDB" id="VectorBase:PHUM565450"/>
<dbReference type="KEGG" id="phu:Phum_PHUM565450"/>
<dbReference type="EMBL" id="AAZO01006867">
    <property type="status" value="NOT_ANNOTATED_CDS"/>
    <property type="molecule type" value="Genomic_DNA"/>
</dbReference>
<keyword evidence="3" id="KW-1185">Reference proteome</keyword>
<dbReference type="RefSeq" id="XP_002432028.1">
    <property type="nucleotide sequence ID" value="XM_002431983.1"/>
</dbReference>
<dbReference type="EMBL" id="DS235863">
    <property type="protein sequence ID" value="EEB19290.1"/>
    <property type="molecule type" value="Genomic_DNA"/>
</dbReference>
<evidence type="ECO:0000313" key="1">
    <source>
        <dbReference type="EMBL" id="EEB19290.1"/>
    </source>
</evidence>
<evidence type="ECO:0000313" key="2">
    <source>
        <dbReference type="EnsemblMetazoa" id="PHUM565450-PA"/>
    </source>
</evidence>
<evidence type="ECO:0000313" key="3">
    <source>
        <dbReference type="Proteomes" id="UP000009046"/>
    </source>
</evidence>
<name>E0W0Y5_PEDHC</name>
<protein>
    <submittedName>
        <fullName evidence="1 2">Uncharacterized protein</fullName>
    </submittedName>
</protein>
<reference evidence="1" key="2">
    <citation type="submission" date="2007-04" db="EMBL/GenBank/DDBJ databases">
        <title>The genome of the human body louse.</title>
        <authorList>
            <consortium name="The Human Body Louse Genome Consortium"/>
            <person name="Kirkness E."/>
            <person name="Walenz B."/>
            <person name="Hass B."/>
            <person name="Bruggner R."/>
            <person name="Strausberg R."/>
        </authorList>
    </citation>
    <scope>NUCLEOTIDE SEQUENCE</scope>
    <source>
        <strain evidence="1">USDA</strain>
    </source>
</reference>
<dbReference type="InParanoid" id="E0W0Y5"/>
<proteinExistence type="predicted"/>
<organism>
    <name type="scientific">Pediculus humanus subsp. corporis</name>
    <name type="common">Body louse</name>
    <dbReference type="NCBI Taxonomy" id="121224"/>
    <lineage>
        <taxon>Eukaryota</taxon>
        <taxon>Metazoa</taxon>
        <taxon>Ecdysozoa</taxon>
        <taxon>Arthropoda</taxon>
        <taxon>Hexapoda</taxon>
        <taxon>Insecta</taxon>
        <taxon>Pterygota</taxon>
        <taxon>Neoptera</taxon>
        <taxon>Paraneoptera</taxon>
        <taxon>Psocodea</taxon>
        <taxon>Troctomorpha</taxon>
        <taxon>Phthiraptera</taxon>
        <taxon>Anoplura</taxon>
        <taxon>Pediculidae</taxon>
        <taxon>Pediculus</taxon>
    </lineage>
</organism>
<reference evidence="2" key="3">
    <citation type="submission" date="2020-05" db="UniProtKB">
        <authorList>
            <consortium name="EnsemblMetazoa"/>
        </authorList>
    </citation>
    <scope>IDENTIFICATION</scope>
    <source>
        <strain evidence="2">USDA</strain>
    </source>
</reference>
<dbReference type="AlphaFoldDB" id="E0W0Y5"/>
<accession>E0W0Y5</accession>
<gene>
    <name evidence="2" type="primary">8234809</name>
    <name evidence="1" type="ORF">Phum_PHUM565450</name>
</gene>
<dbReference type="EnsemblMetazoa" id="PHUM565450-RA">
    <property type="protein sequence ID" value="PHUM565450-PA"/>
    <property type="gene ID" value="PHUM565450"/>
</dbReference>
<sequence>MSSSKDFVVYQQPFVYFEPIYTDLGKQKKPFFLPVLQQEYYPYETLPVPDSYYYSPTTVFEYPIKNPEGVTDKITIETYEPNNYQRKENVIVQVEHNFVTTGQNLLPETQQQIIYHHQYPEYFI</sequence>
<dbReference type="HOGENOM" id="CLU_2006637_0_0_1"/>
<reference evidence="1" key="1">
    <citation type="submission" date="2007-04" db="EMBL/GenBank/DDBJ databases">
        <title>Annotation of Pediculus humanus corporis strain USDA.</title>
        <authorList>
            <person name="Kirkness E."/>
            <person name="Hannick L."/>
            <person name="Hass B."/>
            <person name="Bruggner R."/>
            <person name="Lawson D."/>
            <person name="Bidwell S."/>
            <person name="Joardar V."/>
            <person name="Caler E."/>
            <person name="Walenz B."/>
            <person name="Inman J."/>
            <person name="Schobel S."/>
            <person name="Galinsky K."/>
            <person name="Amedeo P."/>
            <person name="Strausberg R."/>
        </authorList>
    </citation>
    <scope>NUCLEOTIDE SEQUENCE</scope>
    <source>
        <strain evidence="1">USDA</strain>
    </source>
</reference>
<dbReference type="CTD" id="8234809"/>